<proteinExistence type="predicted"/>
<dbReference type="SUPFAM" id="SSF53649">
    <property type="entry name" value="Alkaline phosphatase-like"/>
    <property type="match status" value="1"/>
</dbReference>
<gene>
    <name evidence="2" type="ORF">CCMP2556_LOCUS1681</name>
</gene>
<evidence type="ECO:0000313" key="2">
    <source>
        <dbReference type="EMBL" id="CAK8989489.1"/>
    </source>
</evidence>
<feature type="signal peptide" evidence="1">
    <location>
        <begin position="1"/>
        <end position="30"/>
    </location>
</feature>
<keyword evidence="1" id="KW-0732">Signal</keyword>
<reference evidence="2 3" key="1">
    <citation type="submission" date="2024-02" db="EMBL/GenBank/DDBJ databases">
        <authorList>
            <person name="Chen Y."/>
            <person name="Shah S."/>
            <person name="Dougan E. K."/>
            <person name="Thang M."/>
            <person name="Chan C."/>
        </authorList>
    </citation>
    <scope>NUCLEOTIDE SEQUENCE [LARGE SCALE GENOMIC DNA]</scope>
</reference>
<accession>A0ABP0HH14</accession>
<name>A0ABP0HH14_9DINO</name>
<dbReference type="InterPro" id="IPR017850">
    <property type="entry name" value="Alkaline_phosphatase_core_sf"/>
</dbReference>
<dbReference type="EMBL" id="CAXAMN010000559">
    <property type="protein sequence ID" value="CAK8989489.1"/>
    <property type="molecule type" value="Genomic_DNA"/>
</dbReference>
<keyword evidence="3" id="KW-1185">Reference proteome</keyword>
<organism evidence="2 3">
    <name type="scientific">Durusdinium trenchii</name>
    <dbReference type="NCBI Taxonomy" id="1381693"/>
    <lineage>
        <taxon>Eukaryota</taxon>
        <taxon>Sar</taxon>
        <taxon>Alveolata</taxon>
        <taxon>Dinophyceae</taxon>
        <taxon>Suessiales</taxon>
        <taxon>Symbiodiniaceae</taxon>
        <taxon>Durusdinium</taxon>
    </lineage>
</organism>
<comment type="caution">
    <text evidence="2">The sequence shown here is derived from an EMBL/GenBank/DDBJ whole genome shotgun (WGS) entry which is preliminary data.</text>
</comment>
<dbReference type="Proteomes" id="UP001642484">
    <property type="component" value="Unassembled WGS sequence"/>
</dbReference>
<sequence length="387" mass="43009">MAMQLLGQGKTLMALMLLVAFEMYLRPGEAVELCKRHVVAPVRMAGKQYSTVHVVIRDQAGLRPDKTGTFDNSLPFDKAKTEWIGDVLLRKAKDLKKKGDRIFNFSLDDFRKSFAKASMSTVSSGRLLRSPVLGAFALQSERSIAGVDHFDFGAAEANKVFSASIPPVSSRLQWQHILHGTNGRADSLHLSTSSLLPWPYKLLTGGQNYSFWPGPLWPNCSSTLPQFPFVDIFAEKVFFFEGESDLKNAVYHDCGAGCLYNVETDPGEHRDLSSNPEYAGLLASLQHELSDLNVKTPSEPGYGNEPAVKVCLQALKTSTYGPFVDADLFYTEWPNGEQRPSPERAAKDFKEIMTLHKMLSNKTSRAMMTRELYSQMTVDSGTTCSEK</sequence>
<protein>
    <submittedName>
        <fullName evidence="2">Uncharacterized protein</fullName>
    </submittedName>
</protein>
<evidence type="ECO:0000313" key="3">
    <source>
        <dbReference type="Proteomes" id="UP001642484"/>
    </source>
</evidence>
<evidence type="ECO:0000256" key="1">
    <source>
        <dbReference type="SAM" id="SignalP"/>
    </source>
</evidence>
<dbReference type="Gene3D" id="3.30.1120.10">
    <property type="match status" value="1"/>
</dbReference>
<feature type="chain" id="PRO_5047199831" evidence="1">
    <location>
        <begin position="31"/>
        <end position="387"/>
    </location>
</feature>